<proteinExistence type="predicted"/>
<evidence type="ECO:0000256" key="1">
    <source>
        <dbReference type="SAM" id="SignalP"/>
    </source>
</evidence>
<feature type="signal peptide" evidence="1">
    <location>
        <begin position="1"/>
        <end position="30"/>
    </location>
</feature>
<accession>A0A1R7QG53</accession>
<organism evidence="2 3">
    <name type="scientific">Acinetobacter johnsonii</name>
    <dbReference type="NCBI Taxonomy" id="40214"/>
    <lineage>
        <taxon>Bacteria</taxon>
        <taxon>Pseudomonadati</taxon>
        <taxon>Pseudomonadota</taxon>
        <taxon>Gammaproteobacteria</taxon>
        <taxon>Moraxellales</taxon>
        <taxon>Moraxellaceae</taxon>
        <taxon>Acinetobacter</taxon>
    </lineage>
</organism>
<sequence precursor="true">MNNFSFNPRAIKGLLLLSILGGLGASQAYADDGADLAQQLSNPVANLVSVPFQLNYDENIGAAENIERYQLNIQPVIPIELNENWNLISRTVLPVNYQIYNEGGRDDDWGVGDIVQSLFFSPSKTSDSGITWGVGPAFLFPTASEKALGADQYGAGPTFVVLKQSHGWTFGALANHIWGVEHEDDVEAISSTFVQPFISYTYPNSTTVALNTETTYDWNAEEATVPVNLTVTKVIRLNGQAISVGGGARYWVDDTDGSPKGWGARLVASFVFPK</sequence>
<dbReference type="AlphaFoldDB" id="A0A1R7QG53"/>
<evidence type="ECO:0000313" key="2">
    <source>
        <dbReference type="EMBL" id="SJX23197.1"/>
    </source>
</evidence>
<dbReference type="RefSeq" id="WP_087014171.1">
    <property type="nucleotide sequence ID" value="NZ_FUUY01000010.1"/>
</dbReference>
<dbReference type="Proteomes" id="UP000196240">
    <property type="component" value="Unassembled WGS sequence"/>
</dbReference>
<dbReference type="EMBL" id="FUUY01000010">
    <property type="protein sequence ID" value="SJX23197.1"/>
    <property type="molecule type" value="Genomic_DNA"/>
</dbReference>
<keyword evidence="1" id="KW-0732">Signal</keyword>
<gene>
    <name evidence="2" type="ORF">ACNJC6_02853</name>
</gene>
<evidence type="ECO:0000313" key="3">
    <source>
        <dbReference type="Proteomes" id="UP000196240"/>
    </source>
</evidence>
<feature type="chain" id="PRO_5012503826" description="Transporter" evidence="1">
    <location>
        <begin position="31"/>
        <end position="274"/>
    </location>
</feature>
<evidence type="ECO:0008006" key="4">
    <source>
        <dbReference type="Google" id="ProtNLM"/>
    </source>
</evidence>
<protein>
    <recommendedName>
        <fullName evidence="4">Transporter</fullName>
    </recommendedName>
</protein>
<reference evidence="2 3" key="1">
    <citation type="submission" date="2017-02" db="EMBL/GenBank/DDBJ databases">
        <authorList>
            <person name="Peterson S.W."/>
        </authorList>
    </citation>
    <scope>NUCLEOTIDE SEQUENCE [LARGE SCALE GENOMIC DNA]</scope>
    <source>
        <strain evidence="2">C6</strain>
    </source>
</reference>
<name>A0A1R7QG53_ACIJO</name>